<keyword evidence="5 8" id="KW-1133">Transmembrane helix</keyword>
<evidence type="ECO:0000313" key="9">
    <source>
        <dbReference type="EMBL" id="EEC51690.1"/>
    </source>
</evidence>
<dbReference type="InParanoid" id="B7FPK5"/>
<dbReference type="PIRSF" id="PIRSF006060">
    <property type="entry name" value="AA_transporter"/>
    <property type="match status" value="1"/>
</dbReference>
<dbReference type="GO" id="GO:0015203">
    <property type="term" value="F:polyamine transmembrane transporter activity"/>
    <property type="evidence" value="ECO:0007669"/>
    <property type="project" value="UniProtKB-ARBA"/>
</dbReference>
<feature type="transmembrane region" description="Helical" evidence="8">
    <location>
        <begin position="306"/>
        <end position="328"/>
    </location>
</feature>
<organism evidence="9 10">
    <name type="scientific">Phaeodactylum tricornutum (strain CCAP 1055/1)</name>
    <dbReference type="NCBI Taxonomy" id="556484"/>
    <lineage>
        <taxon>Eukaryota</taxon>
        <taxon>Sar</taxon>
        <taxon>Stramenopiles</taxon>
        <taxon>Ochrophyta</taxon>
        <taxon>Bacillariophyta</taxon>
        <taxon>Bacillariophyceae</taxon>
        <taxon>Bacillariophycidae</taxon>
        <taxon>Naviculales</taxon>
        <taxon>Phaeodactylaceae</taxon>
        <taxon>Phaeodactylum</taxon>
    </lineage>
</organism>
<keyword evidence="10" id="KW-1185">Reference proteome</keyword>
<comment type="similarity">
    <text evidence="7">Belongs to the amino acid-polyamine-organocation (APC) superfamily. Polyamine:cation symporter (PHS) (TC 2.A.3.12) family.</text>
</comment>
<dbReference type="Pfam" id="PF13520">
    <property type="entry name" value="AA_permease_2"/>
    <property type="match status" value="1"/>
</dbReference>
<dbReference type="Proteomes" id="UP000000759">
    <property type="component" value="Chromosome 1"/>
</dbReference>
<accession>B7FPK5</accession>
<dbReference type="GO" id="GO:0005886">
    <property type="term" value="C:plasma membrane"/>
    <property type="evidence" value="ECO:0007669"/>
    <property type="project" value="UniProtKB-SubCell"/>
</dbReference>
<dbReference type="STRING" id="556484.B7FPK5"/>
<dbReference type="EMBL" id="CM000605">
    <property type="protein sequence ID" value="EEC51690.1"/>
    <property type="molecule type" value="Genomic_DNA"/>
</dbReference>
<evidence type="ECO:0000256" key="6">
    <source>
        <dbReference type="ARBA" id="ARBA00023136"/>
    </source>
</evidence>
<dbReference type="eggNOG" id="KOG1287">
    <property type="taxonomic scope" value="Eukaryota"/>
</dbReference>
<keyword evidence="6 8" id="KW-0472">Membrane</keyword>
<dbReference type="OrthoDB" id="5982228at2759"/>
<evidence type="ECO:0000256" key="2">
    <source>
        <dbReference type="ARBA" id="ARBA00022448"/>
    </source>
</evidence>
<feature type="transmembrane region" description="Helical" evidence="8">
    <location>
        <begin position="256"/>
        <end position="276"/>
    </location>
</feature>
<feature type="transmembrane region" description="Helical" evidence="8">
    <location>
        <begin position="213"/>
        <end position="236"/>
    </location>
</feature>
<dbReference type="GeneID" id="7196160"/>
<feature type="transmembrane region" description="Helical" evidence="8">
    <location>
        <begin position="139"/>
        <end position="160"/>
    </location>
</feature>
<keyword evidence="4 8" id="KW-0812">Transmembrane</keyword>
<protein>
    <submittedName>
        <fullName evidence="9">Uncharacterized protein</fullName>
    </submittedName>
</protein>
<comment type="subcellular location">
    <subcellularLocation>
        <location evidence="1">Cell membrane</location>
        <topology evidence="1">Multi-pass membrane protein</topology>
    </subcellularLocation>
</comment>
<name>B7FPK5_PHATC</name>
<feature type="transmembrane region" description="Helical" evidence="8">
    <location>
        <begin position="113"/>
        <end position="133"/>
    </location>
</feature>
<keyword evidence="3" id="KW-1003">Cell membrane</keyword>
<gene>
    <name evidence="9" type="ORF">PHATRDRAFT_9233</name>
</gene>
<keyword evidence="2" id="KW-0813">Transport</keyword>
<dbReference type="PANTHER" id="PTHR45826">
    <property type="entry name" value="POLYAMINE TRANSPORTER PUT1"/>
    <property type="match status" value="1"/>
</dbReference>
<dbReference type="Gene3D" id="1.20.1740.10">
    <property type="entry name" value="Amino acid/polyamine transporter I"/>
    <property type="match status" value="1"/>
</dbReference>
<dbReference type="PaxDb" id="2850-Phatr9233"/>
<dbReference type="InterPro" id="IPR044566">
    <property type="entry name" value="RMV1-like"/>
</dbReference>
<evidence type="ECO:0000256" key="8">
    <source>
        <dbReference type="SAM" id="Phobius"/>
    </source>
</evidence>
<dbReference type="PANTHER" id="PTHR45826:SF2">
    <property type="entry name" value="AMINO ACID TRANSPORTER"/>
    <property type="match status" value="1"/>
</dbReference>
<feature type="non-terminal residue" evidence="9">
    <location>
        <position position="1"/>
    </location>
</feature>
<reference evidence="9 10" key="1">
    <citation type="journal article" date="2008" name="Nature">
        <title>The Phaeodactylum genome reveals the evolutionary history of diatom genomes.</title>
        <authorList>
            <person name="Bowler C."/>
            <person name="Allen A.E."/>
            <person name="Badger J.H."/>
            <person name="Grimwood J."/>
            <person name="Jabbari K."/>
            <person name="Kuo A."/>
            <person name="Maheswari U."/>
            <person name="Martens C."/>
            <person name="Maumus F."/>
            <person name="Otillar R.P."/>
            <person name="Rayko E."/>
            <person name="Salamov A."/>
            <person name="Vandepoele K."/>
            <person name="Beszteri B."/>
            <person name="Gruber A."/>
            <person name="Heijde M."/>
            <person name="Katinka M."/>
            <person name="Mock T."/>
            <person name="Valentin K."/>
            <person name="Verret F."/>
            <person name="Berges J.A."/>
            <person name="Brownlee C."/>
            <person name="Cadoret J.P."/>
            <person name="Chiovitti A."/>
            <person name="Choi C.J."/>
            <person name="Coesel S."/>
            <person name="De Martino A."/>
            <person name="Detter J.C."/>
            <person name="Durkin C."/>
            <person name="Falciatore A."/>
            <person name="Fournet J."/>
            <person name="Haruta M."/>
            <person name="Huysman M.J."/>
            <person name="Jenkins B.D."/>
            <person name="Jiroutova K."/>
            <person name="Jorgensen R.E."/>
            <person name="Joubert Y."/>
            <person name="Kaplan A."/>
            <person name="Kroger N."/>
            <person name="Kroth P.G."/>
            <person name="La Roche J."/>
            <person name="Lindquist E."/>
            <person name="Lommer M."/>
            <person name="Martin-Jezequel V."/>
            <person name="Lopez P.J."/>
            <person name="Lucas S."/>
            <person name="Mangogna M."/>
            <person name="McGinnis K."/>
            <person name="Medlin L.K."/>
            <person name="Montsant A."/>
            <person name="Oudot-Le Secq M.P."/>
            <person name="Napoli C."/>
            <person name="Obornik M."/>
            <person name="Parker M.S."/>
            <person name="Petit J.L."/>
            <person name="Porcel B.M."/>
            <person name="Poulsen N."/>
            <person name="Robison M."/>
            <person name="Rychlewski L."/>
            <person name="Rynearson T.A."/>
            <person name="Schmutz J."/>
            <person name="Shapiro H."/>
            <person name="Siaut M."/>
            <person name="Stanley M."/>
            <person name="Sussman M.R."/>
            <person name="Taylor A.R."/>
            <person name="Vardi A."/>
            <person name="von Dassow P."/>
            <person name="Vyverman W."/>
            <person name="Willis A."/>
            <person name="Wyrwicz L.S."/>
            <person name="Rokhsar D.S."/>
            <person name="Weissenbach J."/>
            <person name="Armbrust E.V."/>
            <person name="Green B.R."/>
            <person name="Van de Peer Y."/>
            <person name="Grigoriev I.V."/>
        </authorList>
    </citation>
    <scope>NUCLEOTIDE SEQUENCE [LARGE SCALE GENOMIC DNA]</scope>
    <source>
        <strain evidence="9 10">CCAP 1055/1</strain>
    </source>
</reference>
<dbReference type="KEGG" id="pti:PHATRDRAFT_9233"/>
<proteinExistence type="inferred from homology"/>
<reference evidence="10" key="2">
    <citation type="submission" date="2008-08" db="EMBL/GenBank/DDBJ databases">
        <authorList>
            <consortium name="Diatom Consortium"/>
            <person name="Grigoriev I."/>
            <person name="Grimwood J."/>
            <person name="Kuo A."/>
            <person name="Otillar R.P."/>
            <person name="Salamov A."/>
            <person name="Detter J.C."/>
            <person name="Lindquist E."/>
            <person name="Shapiro H."/>
            <person name="Lucas S."/>
            <person name="Glavina del Rio T."/>
            <person name="Pitluck S."/>
            <person name="Rokhsar D."/>
            <person name="Bowler C."/>
        </authorList>
    </citation>
    <scope>GENOME REANNOTATION</scope>
    <source>
        <strain evidence="10">CCAP 1055/1</strain>
    </source>
</reference>
<evidence type="ECO:0000256" key="4">
    <source>
        <dbReference type="ARBA" id="ARBA00022692"/>
    </source>
</evidence>
<sequence length="353" mass="38363">YWFFKGVSRGSFGCKGVVKTAGPFYAILGFAGFPLVWCLQEALVTAELGLAYPEPSGAIAWIEEAFVPCAGLLCGYLDWVSGATDNAIYPSLFLEYLLSYIGRGGETFLQHPSWCFCFSGVISAALALINYMGLEVVGILSIVVCVISMSPFLLLSMFGLPKVDLACFLPVITIGGVLWRPFVNSLFWNMNSFDVGASFAGEVQDPERVFPKAMFLSVSFVVFSYLLPVLIALGASDLVQSNWNAGYFTTVAEKVVGPWLAVWTVFAAAVSDIALFEAKMSGDAYQLMGMADCGLIPKKFCKRSRFGTPTNGILVGTFVIFCLGVVDFELLVEMLNFAYSVSLLMEFAAFVNL</sequence>
<evidence type="ECO:0000256" key="5">
    <source>
        <dbReference type="ARBA" id="ARBA00022989"/>
    </source>
</evidence>
<evidence type="ECO:0000313" key="10">
    <source>
        <dbReference type="Proteomes" id="UP000000759"/>
    </source>
</evidence>
<dbReference type="RefSeq" id="XP_002177227.1">
    <property type="nucleotide sequence ID" value="XM_002177191.1"/>
</dbReference>
<evidence type="ECO:0000256" key="3">
    <source>
        <dbReference type="ARBA" id="ARBA00022475"/>
    </source>
</evidence>
<dbReference type="InterPro" id="IPR002293">
    <property type="entry name" value="AA/rel_permease1"/>
</dbReference>
<evidence type="ECO:0000256" key="7">
    <source>
        <dbReference type="ARBA" id="ARBA00024041"/>
    </source>
</evidence>
<evidence type="ECO:0000256" key="1">
    <source>
        <dbReference type="ARBA" id="ARBA00004651"/>
    </source>
</evidence>
<dbReference type="AlphaFoldDB" id="B7FPK5"/>